<keyword evidence="4" id="KW-0378">Hydrolase</keyword>
<feature type="domain" description="RecJ OB" evidence="8">
    <location>
        <begin position="454"/>
        <end position="552"/>
    </location>
</feature>
<accession>A0A537KVJ8</accession>
<name>A0A537KVJ8_9BACT</name>
<dbReference type="Proteomes" id="UP000319353">
    <property type="component" value="Unassembled WGS sequence"/>
</dbReference>
<keyword evidence="5 9" id="KW-0269">Exonuclease</keyword>
<feature type="domain" description="DHHA1" evidence="7">
    <location>
        <begin position="348"/>
        <end position="439"/>
    </location>
</feature>
<dbReference type="Pfam" id="PF01368">
    <property type="entry name" value="DHH"/>
    <property type="match status" value="1"/>
</dbReference>
<evidence type="ECO:0000313" key="9">
    <source>
        <dbReference type="EMBL" id="TMI99777.1"/>
    </source>
</evidence>
<keyword evidence="3" id="KW-0540">Nuclease</keyword>
<feature type="domain" description="DDH" evidence="6">
    <location>
        <begin position="81"/>
        <end position="229"/>
    </location>
</feature>
<comment type="caution">
    <text evidence="9">The sequence shown here is derived from an EMBL/GenBank/DDBJ whole genome shotgun (WGS) entry which is preliminary data.</text>
</comment>
<sequence length="594" mass="64109">MPMQLRWEITRPLPASDALAQALALDPIVAQVLIARGYASAGSARQFLDAPLDSLQPPEAIVDVAVAAERIIHALRHHEPIAIYGDYDADGISATSILLRGLRALGADVSFYIPSRFTEGYGLNDAALQRLAEAGRRLVVSVDCGVTATGEITRARQREQDVIVVDHHEPGPVLPPAAAVVDPKRRDAGSAFKEYSAAGLAFQVLRAVRRRLEQPEMPEELLDLAALGTIADVVSLVEDNRIIARWGLQRMRTAPCLGLTALMKVVGLSGDVTARHVGFSLAPRLNAAGRLGDAAVGVTLLTTDDAAEADAIASQLDRENQQRRALCDQILAQAIEQVESARLQEGPAIVLASEGWHPGVIGIVASQLVERYYRPVVLMAVEHGTAKGSARSIERFHLVDALAQCTDLLDRFGGHAMAAGLTANAERLSEFSERFRAVAATRLTPQDFIPVLRVDAEVSLAAVTEALSEQLQRLAPFGMGNREPVFATRGLTAVTTRVMGDGQHLRLGVTDGHALAEAVGFRLGDASELLAFTRAKVDLAYTVGLDRWNDRARRKCSPMAVCWWRGCSRAQPTTSARMRWGWKTPAPSTRKSLA</sequence>
<dbReference type="InterPro" id="IPR051673">
    <property type="entry name" value="SSDNA_exonuclease_RecJ"/>
</dbReference>
<protein>
    <recommendedName>
        <fullName evidence="2">Single-stranded-DNA-specific exonuclease RecJ</fullName>
    </recommendedName>
</protein>
<dbReference type="PANTHER" id="PTHR30255:SF2">
    <property type="entry name" value="SINGLE-STRANDED-DNA-SPECIFIC EXONUCLEASE RECJ"/>
    <property type="match status" value="1"/>
</dbReference>
<reference evidence="9 10" key="1">
    <citation type="journal article" date="2019" name="Nat. Microbiol.">
        <title>Mediterranean grassland soil C-N compound turnover is dependent on rainfall and depth, and is mediated by genomically divergent microorganisms.</title>
        <authorList>
            <person name="Diamond S."/>
            <person name="Andeer P.F."/>
            <person name="Li Z."/>
            <person name="Crits-Christoph A."/>
            <person name="Burstein D."/>
            <person name="Anantharaman K."/>
            <person name="Lane K.R."/>
            <person name="Thomas B.C."/>
            <person name="Pan C."/>
            <person name="Northen T.R."/>
            <person name="Banfield J.F."/>
        </authorList>
    </citation>
    <scope>NUCLEOTIDE SEQUENCE [LARGE SCALE GENOMIC DNA]</scope>
    <source>
        <strain evidence="9">NP_4</strain>
    </source>
</reference>
<evidence type="ECO:0000256" key="1">
    <source>
        <dbReference type="ARBA" id="ARBA00005915"/>
    </source>
</evidence>
<dbReference type="Pfam" id="PF02272">
    <property type="entry name" value="DHHA1"/>
    <property type="match status" value="1"/>
</dbReference>
<dbReference type="InterPro" id="IPR038763">
    <property type="entry name" value="DHH_sf"/>
</dbReference>
<evidence type="ECO:0000313" key="10">
    <source>
        <dbReference type="Proteomes" id="UP000319353"/>
    </source>
</evidence>
<dbReference type="GO" id="GO:0006281">
    <property type="term" value="P:DNA repair"/>
    <property type="evidence" value="ECO:0007669"/>
    <property type="project" value="InterPro"/>
</dbReference>
<evidence type="ECO:0000259" key="7">
    <source>
        <dbReference type="Pfam" id="PF02272"/>
    </source>
</evidence>
<evidence type="ECO:0000256" key="2">
    <source>
        <dbReference type="ARBA" id="ARBA00019841"/>
    </source>
</evidence>
<dbReference type="GO" id="GO:0003676">
    <property type="term" value="F:nucleic acid binding"/>
    <property type="evidence" value="ECO:0007669"/>
    <property type="project" value="InterPro"/>
</dbReference>
<dbReference type="InterPro" id="IPR004610">
    <property type="entry name" value="RecJ"/>
</dbReference>
<dbReference type="SUPFAM" id="SSF64182">
    <property type="entry name" value="DHH phosphoesterases"/>
    <property type="match status" value="1"/>
</dbReference>
<dbReference type="GO" id="GO:0008409">
    <property type="term" value="F:5'-3' exonuclease activity"/>
    <property type="evidence" value="ECO:0007669"/>
    <property type="project" value="InterPro"/>
</dbReference>
<evidence type="ECO:0000259" key="8">
    <source>
        <dbReference type="Pfam" id="PF17768"/>
    </source>
</evidence>
<evidence type="ECO:0000256" key="5">
    <source>
        <dbReference type="ARBA" id="ARBA00022839"/>
    </source>
</evidence>
<evidence type="ECO:0000256" key="4">
    <source>
        <dbReference type="ARBA" id="ARBA00022801"/>
    </source>
</evidence>
<dbReference type="InterPro" id="IPR003156">
    <property type="entry name" value="DHHA1_dom"/>
</dbReference>
<comment type="similarity">
    <text evidence="1">Belongs to the RecJ family.</text>
</comment>
<dbReference type="Pfam" id="PF17768">
    <property type="entry name" value="RecJ_OB"/>
    <property type="match status" value="1"/>
</dbReference>
<dbReference type="Gene3D" id="3.90.1640.30">
    <property type="match status" value="1"/>
</dbReference>
<proteinExistence type="inferred from homology"/>
<organism evidence="9 10">
    <name type="scientific">Candidatus Segetimicrobium genomatis</name>
    <dbReference type="NCBI Taxonomy" id="2569760"/>
    <lineage>
        <taxon>Bacteria</taxon>
        <taxon>Bacillati</taxon>
        <taxon>Candidatus Sysuimicrobiota</taxon>
        <taxon>Candidatus Sysuimicrobiia</taxon>
        <taxon>Candidatus Sysuimicrobiales</taxon>
        <taxon>Candidatus Segetimicrobiaceae</taxon>
        <taxon>Candidatus Segetimicrobium</taxon>
    </lineage>
</organism>
<evidence type="ECO:0000256" key="3">
    <source>
        <dbReference type="ARBA" id="ARBA00022722"/>
    </source>
</evidence>
<dbReference type="InterPro" id="IPR001667">
    <property type="entry name" value="DDH_dom"/>
</dbReference>
<gene>
    <name evidence="9" type="primary">recJ</name>
    <name evidence="9" type="ORF">E6H01_10535</name>
</gene>
<evidence type="ECO:0000259" key="6">
    <source>
        <dbReference type="Pfam" id="PF01368"/>
    </source>
</evidence>
<dbReference type="GO" id="GO:0006310">
    <property type="term" value="P:DNA recombination"/>
    <property type="evidence" value="ECO:0007669"/>
    <property type="project" value="InterPro"/>
</dbReference>
<dbReference type="InterPro" id="IPR041122">
    <property type="entry name" value="RecJ_OB"/>
</dbReference>
<dbReference type="PANTHER" id="PTHR30255">
    <property type="entry name" value="SINGLE-STRANDED-DNA-SPECIFIC EXONUCLEASE RECJ"/>
    <property type="match status" value="1"/>
</dbReference>
<dbReference type="Gene3D" id="3.10.310.30">
    <property type="match status" value="1"/>
</dbReference>
<dbReference type="AlphaFoldDB" id="A0A537KVJ8"/>
<dbReference type="NCBIfam" id="TIGR00644">
    <property type="entry name" value="recJ"/>
    <property type="match status" value="1"/>
</dbReference>
<dbReference type="EMBL" id="VBAL01000130">
    <property type="protein sequence ID" value="TMI99777.1"/>
    <property type="molecule type" value="Genomic_DNA"/>
</dbReference>